<name>A0A915D389_9BILA</name>
<keyword evidence="1" id="KW-1185">Reference proteome</keyword>
<evidence type="ECO:0000313" key="1">
    <source>
        <dbReference type="Proteomes" id="UP000887574"/>
    </source>
</evidence>
<reference evidence="2 3" key="1">
    <citation type="submission" date="2022-11" db="UniProtKB">
        <authorList>
            <consortium name="WormBaseParasite"/>
        </authorList>
    </citation>
    <scope>IDENTIFICATION</scope>
</reference>
<dbReference type="WBParaSite" id="jg14953">
    <property type="protein sequence ID" value="jg14953"/>
    <property type="gene ID" value="jg14953"/>
</dbReference>
<dbReference type="WBParaSite" id="jg14936">
    <property type="protein sequence ID" value="jg14936"/>
    <property type="gene ID" value="jg14936"/>
</dbReference>
<dbReference type="Gene3D" id="3.30.230.70">
    <property type="entry name" value="GHMP Kinase, N-terminal domain"/>
    <property type="match status" value="1"/>
</dbReference>
<proteinExistence type="predicted"/>
<dbReference type="AlphaFoldDB" id="A0A915D389"/>
<evidence type="ECO:0000313" key="3">
    <source>
        <dbReference type="WBParaSite" id="jg14953"/>
    </source>
</evidence>
<dbReference type="InterPro" id="IPR020568">
    <property type="entry name" value="Ribosomal_Su5_D2-typ_SF"/>
</dbReference>
<evidence type="ECO:0000313" key="2">
    <source>
        <dbReference type="WBParaSite" id="jg14936"/>
    </source>
</evidence>
<accession>A0A915D389</accession>
<dbReference type="InterPro" id="IPR027408">
    <property type="entry name" value="PNPase/RNase_PH_dom_sf"/>
</dbReference>
<protein>
    <submittedName>
        <fullName evidence="2 3">Ribosomal RNA-processing protein 43</fullName>
    </submittedName>
</protein>
<sequence length="235" mass="26534">MFANNFILTKVGPIDQKFSTSKLLANPRFCTMSASGELLKKIDPEQYFDQFIGESVYPDGRDTSQFRASVSCTCNLSVAPDSDEPLILYELNWLECIPKKQVEEAELHLRRILRKNYLLDEACLKVEDTPSTSFNLRFTLHLNIVAISADGFLTDAVLTAVQSAILDVTMKLLPVERMKKAARKLTLKDFLVYTPFLLYTSSFRPNTSIILCDPAAELCALVKNRCEVITEFDSQ</sequence>
<dbReference type="Proteomes" id="UP000887574">
    <property type="component" value="Unplaced"/>
</dbReference>
<dbReference type="SUPFAM" id="SSF54211">
    <property type="entry name" value="Ribosomal protein S5 domain 2-like"/>
    <property type="match status" value="1"/>
</dbReference>
<organism evidence="1 3">
    <name type="scientific">Ditylenchus dipsaci</name>
    <dbReference type="NCBI Taxonomy" id="166011"/>
    <lineage>
        <taxon>Eukaryota</taxon>
        <taxon>Metazoa</taxon>
        <taxon>Ecdysozoa</taxon>
        <taxon>Nematoda</taxon>
        <taxon>Chromadorea</taxon>
        <taxon>Rhabditida</taxon>
        <taxon>Tylenchina</taxon>
        <taxon>Tylenchomorpha</taxon>
        <taxon>Sphaerularioidea</taxon>
        <taxon>Anguinidae</taxon>
        <taxon>Anguininae</taxon>
        <taxon>Ditylenchus</taxon>
    </lineage>
</organism>